<feature type="compositionally biased region" description="Low complexity" evidence="1">
    <location>
        <begin position="48"/>
        <end position="61"/>
    </location>
</feature>
<dbReference type="RefSeq" id="WP_376830469.1">
    <property type="nucleotide sequence ID" value="NZ_JBHLWR010000006.1"/>
</dbReference>
<keyword evidence="2" id="KW-0472">Membrane</keyword>
<keyword evidence="2" id="KW-1133">Transmembrane helix</keyword>
<accession>A0ABV7LGC6</accession>
<organism evidence="3 4">
    <name type="scientific">Camelimonas abortus</name>
    <dbReference type="NCBI Taxonomy" id="1017184"/>
    <lineage>
        <taxon>Bacteria</taxon>
        <taxon>Pseudomonadati</taxon>
        <taxon>Pseudomonadota</taxon>
        <taxon>Alphaproteobacteria</taxon>
        <taxon>Hyphomicrobiales</taxon>
        <taxon>Chelatococcaceae</taxon>
        <taxon>Camelimonas</taxon>
    </lineage>
</organism>
<name>A0ABV7LGC6_9HYPH</name>
<evidence type="ECO:0000313" key="4">
    <source>
        <dbReference type="Proteomes" id="UP001595536"/>
    </source>
</evidence>
<dbReference type="EMBL" id="JBHRUV010000047">
    <property type="protein sequence ID" value="MFC3266644.1"/>
    <property type="molecule type" value="Genomic_DNA"/>
</dbReference>
<keyword evidence="4" id="KW-1185">Reference proteome</keyword>
<feature type="transmembrane region" description="Helical" evidence="2">
    <location>
        <begin position="107"/>
        <end position="129"/>
    </location>
</feature>
<protein>
    <submittedName>
        <fullName evidence="3">Uncharacterized protein</fullName>
    </submittedName>
</protein>
<dbReference type="Proteomes" id="UP001595536">
    <property type="component" value="Unassembled WGS sequence"/>
</dbReference>
<comment type="caution">
    <text evidence="3">The sequence shown here is derived from an EMBL/GenBank/DDBJ whole genome shotgun (WGS) entry which is preliminary data.</text>
</comment>
<keyword evidence="2" id="KW-0812">Transmembrane</keyword>
<gene>
    <name evidence="3" type="ORF">ACFOEX_09800</name>
</gene>
<evidence type="ECO:0000256" key="1">
    <source>
        <dbReference type="SAM" id="MobiDB-lite"/>
    </source>
</evidence>
<evidence type="ECO:0000256" key="2">
    <source>
        <dbReference type="SAM" id="Phobius"/>
    </source>
</evidence>
<sequence length="204" mass="20535">MSESDDVAVRYEEREVVALFGGEGELNAAVDALLKIGVSREDLSALTAPPASGPQSAGAQADSPDTPREAYKAPEERSEGVSALVAAPVYALGAGAVAAAATAGAALAPVIAVAAGGVAAGGAVGLLLARLVGRRHARDVEMQLASGGLVLWVHNPDPARDAAIIGALKANGARDVHVHVAQRTWGRKDSPLSTFNPDPLLGKG</sequence>
<proteinExistence type="predicted"/>
<reference evidence="4" key="1">
    <citation type="journal article" date="2019" name="Int. J. Syst. Evol. Microbiol.">
        <title>The Global Catalogue of Microorganisms (GCM) 10K type strain sequencing project: providing services to taxonomists for standard genome sequencing and annotation.</title>
        <authorList>
            <consortium name="The Broad Institute Genomics Platform"/>
            <consortium name="The Broad Institute Genome Sequencing Center for Infectious Disease"/>
            <person name="Wu L."/>
            <person name="Ma J."/>
        </authorList>
    </citation>
    <scope>NUCLEOTIDE SEQUENCE [LARGE SCALE GENOMIC DNA]</scope>
    <source>
        <strain evidence="4">CCM 7941</strain>
    </source>
</reference>
<evidence type="ECO:0000313" key="3">
    <source>
        <dbReference type="EMBL" id="MFC3266644.1"/>
    </source>
</evidence>
<feature type="region of interest" description="Disordered" evidence="1">
    <location>
        <begin position="45"/>
        <end position="77"/>
    </location>
</feature>
<feature type="transmembrane region" description="Helical" evidence="2">
    <location>
        <begin position="81"/>
        <end position="101"/>
    </location>
</feature>
<feature type="compositionally biased region" description="Basic and acidic residues" evidence="1">
    <location>
        <begin position="65"/>
        <end position="77"/>
    </location>
</feature>